<evidence type="ECO:0000313" key="7">
    <source>
        <dbReference type="Proteomes" id="UP001168098"/>
    </source>
</evidence>
<name>A0AA39AHJ3_VITRO</name>
<feature type="domain" description="Glutaredoxin" evidence="5">
    <location>
        <begin position="8"/>
        <end position="68"/>
    </location>
</feature>
<comment type="caution">
    <text evidence="6">The sequence shown here is derived from an EMBL/GenBank/DDBJ whole genome shotgun (WGS) entry which is preliminary data.</text>
</comment>
<evidence type="ECO:0000313" key="6">
    <source>
        <dbReference type="EMBL" id="KAJ9707626.1"/>
    </source>
</evidence>
<sequence length="96" mass="10134">MLGSSNVVVMFSISGCCMCHVVKQPFFGLGVGPAIVELNKEKYSSEMQSVLYQLSGGQHSVLSVFVGSKILGGIETLMVCHINDTLVSLLKAVGAL</sequence>
<evidence type="ECO:0000256" key="1">
    <source>
        <dbReference type="ARBA" id="ARBA00004496"/>
    </source>
</evidence>
<comment type="similarity">
    <text evidence="2">Belongs to the glutaredoxin family. CC-type subfamily.</text>
</comment>
<dbReference type="InterPro" id="IPR011905">
    <property type="entry name" value="GlrX-like_pln_2"/>
</dbReference>
<gene>
    <name evidence="6" type="ORF">PVL29_002591</name>
</gene>
<organism evidence="6 7">
    <name type="scientific">Vitis rotundifolia</name>
    <name type="common">Muscadine grape</name>
    <dbReference type="NCBI Taxonomy" id="103349"/>
    <lineage>
        <taxon>Eukaryota</taxon>
        <taxon>Viridiplantae</taxon>
        <taxon>Streptophyta</taxon>
        <taxon>Embryophyta</taxon>
        <taxon>Tracheophyta</taxon>
        <taxon>Spermatophyta</taxon>
        <taxon>Magnoliopsida</taxon>
        <taxon>eudicotyledons</taxon>
        <taxon>Gunneridae</taxon>
        <taxon>Pentapetalae</taxon>
        <taxon>rosids</taxon>
        <taxon>Vitales</taxon>
        <taxon>Vitaceae</taxon>
        <taxon>Viteae</taxon>
        <taxon>Vitis</taxon>
    </lineage>
</organism>
<keyword evidence="3" id="KW-0963">Cytoplasm</keyword>
<comment type="subcellular location">
    <subcellularLocation>
        <location evidence="1">Cytoplasm</location>
    </subcellularLocation>
</comment>
<dbReference type="SUPFAM" id="SSF52833">
    <property type="entry name" value="Thioredoxin-like"/>
    <property type="match status" value="1"/>
</dbReference>
<evidence type="ECO:0000259" key="5">
    <source>
        <dbReference type="Pfam" id="PF00462"/>
    </source>
</evidence>
<dbReference type="Gene3D" id="3.40.30.10">
    <property type="entry name" value="Glutaredoxin"/>
    <property type="match status" value="1"/>
</dbReference>
<dbReference type="InterPro" id="IPR036249">
    <property type="entry name" value="Thioredoxin-like_sf"/>
</dbReference>
<dbReference type="AlphaFoldDB" id="A0AA39AHJ3"/>
<accession>A0AA39AHJ3</accession>
<evidence type="ECO:0000256" key="4">
    <source>
        <dbReference type="ARBA" id="ARBA00023284"/>
    </source>
</evidence>
<dbReference type="Proteomes" id="UP001168098">
    <property type="component" value="Unassembled WGS sequence"/>
</dbReference>
<protein>
    <recommendedName>
        <fullName evidence="5">Glutaredoxin domain-containing protein</fullName>
    </recommendedName>
</protein>
<evidence type="ECO:0000256" key="3">
    <source>
        <dbReference type="ARBA" id="ARBA00022490"/>
    </source>
</evidence>
<dbReference type="PANTHER" id="PTHR10168">
    <property type="entry name" value="GLUTAREDOXIN"/>
    <property type="match status" value="1"/>
</dbReference>
<dbReference type="Pfam" id="PF00462">
    <property type="entry name" value="Glutaredoxin"/>
    <property type="match status" value="1"/>
</dbReference>
<evidence type="ECO:0000256" key="2">
    <source>
        <dbReference type="ARBA" id="ARBA00007568"/>
    </source>
</evidence>
<proteinExistence type="inferred from homology"/>
<keyword evidence="7" id="KW-1185">Reference proteome</keyword>
<dbReference type="GO" id="GO:0005737">
    <property type="term" value="C:cytoplasm"/>
    <property type="evidence" value="ECO:0007669"/>
    <property type="project" value="UniProtKB-SubCell"/>
</dbReference>
<dbReference type="NCBIfam" id="TIGR02189">
    <property type="entry name" value="GlrX-like_plant"/>
    <property type="match status" value="1"/>
</dbReference>
<dbReference type="EMBL" id="JARBHA010000002">
    <property type="protein sequence ID" value="KAJ9707626.1"/>
    <property type="molecule type" value="Genomic_DNA"/>
</dbReference>
<reference evidence="6 7" key="1">
    <citation type="journal article" date="2023" name="BMC Biotechnol.">
        <title>Vitis rotundifolia cv Carlos genome sequencing.</title>
        <authorList>
            <person name="Huff M."/>
            <person name="Hulse-Kemp A."/>
            <person name="Scheffler B."/>
            <person name="Youngblood R."/>
            <person name="Simpson S."/>
            <person name="Babiker E."/>
            <person name="Staton M."/>
        </authorList>
    </citation>
    <scope>NUCLEOTIDE SEQUENCE [LARGE SCALE GENOMIC DNA]</scope>
    <source>
        <tissue evidence="6">Leaf</tissue>
    </source>
</reference>
<keyword evidence="4" id="KW-0676">Redox-active center</keyword>
<dbReference type="InterPro" id="IPR002109">
    <property type="entry name" value="Glutaredoxin"/>
</dbReference>
<dbReference type="PROSITE" id="PS51354">
    <property type="entry name" value="GLUTAREDOXIN_2"/>
    <property type="match status" value="1"/>
</dbReference>